<dbReference type="EMBL" id="CP017146">
    <property type="protein sequence ID" value="QHO71094.1"/>
    <property type="molecule type" value="Genomic_DNA"/>
</dbReference>
<proteinExistence type="predicted"/>
<dbReference type="Gene3D" id="1.10.3300.10">
    <property type="entry name" value="Jann2411-like domain"/>
    <property type="match status" value="1"/>
</dbReference>
<dbReference type="Pfam" id="PF07336">
    <property type="entry name" value="ABATE"/>
    <property type="match status" value="1"/>
</dbReference>
<protein>
    <submittedName>
        <fullName evidence="2">RNA-binding protein</fullName>
    </submittedName>
</protein>
<feature type="domain" description="Zinc finger CGNR" evidence="1">
    <location>
        <begin position="118"/>
        <end position="160"/>
    </location>
</feature>
<evidence type="ECO:0000259" key="1">
    <source>
        <dbReference type="Pfam" id="PF11706"/>
    </source>
</evidence>
<accession>A0A7L5AP73</accession>
<evidence type="ECO:0000313" key="2">
    <source>
        <dbReference type="EMBL" id="QHO71094.1"/>
    </source>
</evidence>
<reference evidence="2 3" key="1">
    <citation type="submission" date="2016-09" db="EMBL/GenBank/DDBJ databases">
        <title>Complete genome sequence of microbes from the polar regions.</title>
        <authorList>
            <person name="Liao L."/>
            <person name="Chen B."/>
        </authorList>
    </citation>
    <scope>NUCLEOTIDE SEQUENCE [LARGE SCALE GENOMIC DNA]</scope>
    <source>
        <strain evidence="2 3">ZS314</strain>
    </source>
</reference>
<dbReference type="Proteomes" id="UP000464507">
    <property type="component" value="Chromosome"/>
</dbReference>
<gene>
    <name evidence="2" type="ORF">BHD05_08805</name>
</gene>
<dbReference type="InterPro" id="IPR021005">
    <property type="entry name" value="Znf_CGNR"/>
</dbReference>
<sequence length="163" mass="18289">MPSSTRSGTDELSSTLQLQALLAIHGYTGRVDRDDAELGDVRAARLELRRIWALDRDSMASEVNAMLRDTRALPQLARHDGFDWHLHATRADAPLAERIRAEGALALVDVIRSDGTDRLRICEADDCEGLFADLSRNGSRRYCTVRCGNRMNMVAHRRRQSAE</sequence>
<dbReference type="AlphaFoldDB" id="A0A7L5AP73"/>
<dbReference type="SUPFAM" id="SSF160904">
    <property type="entry name" value="Jann2411-like"/>
    <property type="match status" value="1"/>
</dbReference>
<keyword evidence="3" id="KW-1185">Reference proteome</keyword>
<dbReference type="KEGG" id="mant:BHD05_08805"/>
<dbReference type="InterPro" id="IPR010852">
    <property type="entry name" value="ABATE"/>
</dbReference>
<dbReference type="PANTHER" id="PTHR35525:SF3">
    <property type="entry name" value="BLL6575 PROTEIN"/>
    <property type="match status" value="1"/>
</dbReference>
<name>A0A7L5AP73_9MICO</name>
<dbReference type="InterPro" id="IPR023286">
    <property type="entry name" value="ABATE_dom_sf"/>
</dbReference>
<dbReference type="PANTHER" id="PTHR35525">
    <property type="entry name" value="BLL6575 PROTEIN"/>
    <property type="match status" value="1"/>
</dbReference>
<organism evidence="2 3">
    <name type="scientific">Marisediminicola antarctica</name>
    <dbReference type="NCBI Taxonomy" id="674079"/>
    <lineage>
        <taxon>Bacteria</taxon>
        <taxon>Bacillati</taxon>
        <taxon>Actinomycetota</taxon>
        <taxon>Actinomycetes</taxon>
        <taxon>Micrococcales</taxon>
        <taxon>Microbacteriaceae</taxon>
        <taxon>Marisediminicola</taxon>
    </lineage>
</organism>
<evidence type="ECO:0000313" key="3">
    <source>
        <dbReference type="Proteomes" id="UP000464507"/>
    </source>
</evidence>
<dbReference type="Pfam" id="PF11706">
    <property type="entry name" value="zf-CGNR"/>
    <property type="match status" value="1"/>
</dbReference>